<sequence>TGKFEQKVENISLGGLDIDTDKAIARAKNTIADARAVQQMMALKSAAFQFNFKFISGNPTSDPEEFKGLRLRVDDINNEGFTDQKIQASDNDTGILNSSAKSHDFLNDLDKLIYAIDGHNPTYLLMNRKMLLALRAVLRKEKLLDQSADQFGRKIDMYGSTRLIDIGTRVDQVTEIILNTETTAGAPSGGTECTSIYACLFGIGDETWGIQEYPMEVTDLGELQTAPKFRTRIDWPHGLATVSPRSIARLYGIVPDSSA</sequence>
<evidence type="ECO:0008006" key="2">
    <source>
        <dbReference type="Google" id="ProtNLM"/>
    </source>
</evidence>
<gene>
    <name evidence="1" type="ORF">LCGC14_1890860</name>
</gene>
<accession>A0A0F9IXQ7</accession>
<feature type="non-terminal residue" evidence="1">
    <location>
        <position position="1"/>
    </location>
</feature>
<comment type="caution">
    <text evidence="1">The sequence shown here is derived from an EMBL/GenBank/DDBJ whole genome shotgun (WGS) entry which is preliminary data.</text>
</comment>
<protein>
    <recommendedName>
        <fullName evidence="2">Capsid protein</fullName>
    </recommendedName>
</protein>
<proteinExistence type="predicted"/>
<evidence type="ECO:0000313" key="1">
    <source>
        <dbReference type="EMBL" id="KKL91817.1"/>
    </source>
</evidence>
<organism evidence="1">
    <name type="scientific">marine sediment metagenome</name>
    <dbReference type="NCBI Taxonomy" id="412755"/>
    <lineage>
        <taxon>unclassified sequences</taxon>
        <taxon>metagenomes</taxon>
        <taxon>ecological metagenomes</taxon>
    </lineage>
</organism>
<reference evidence="1" key="1">
    <citation type="journal article" date="2015" name="Nature">
        <title>Complex archaea that bridge the gap between prokaryotes and eukaryotes.</title>
        <authorList>
            <person name="Spang A."/>
            <person name="Saw J.H."/>
            <person name="Jorgensen S.L."/>
            <person name="Zaremba-Niedzwiedzka K."/>
            <person name="Martijn J."/>
            <person name="Lind A.E."/>
            <person name="van Eijk R."/>
            <person name="Schleper C."/>
            <person name="Guy L."/>
            <person name="Ettema T.J."/>
        </authorList>
    </citation>
    <scope>NUCLEOTIDE SEQUENCE</scope>
</reference>
<dbReference type="NCBIfam" id="NF045672">
    <property type="entry name" value="MCP_gp7_epsi_15"/>
    <property type="match status" value="1"/>
</dbReference>
<dbReference type="EMBL" id="LAZR01019632">
    <property type="protein sequence ID" value="KKL91817.1"/>
    <property type="molecule type" value="Genomic_DNA"/>
</dbReference>
<dbReference type="AlphaFoldDB" id="A0A0F9IXQ7"/>
<name>A0A0F9IXQ7_9ZZZZ</name>
<dbReference type="InterPro" id="IPR048813">
    <property type="entry name" value="GP7-like"/>
</dbReference>